<dbReference type="NCBIfam" id="NF003417">
    <property type="entry name" value="PRK04813.1"/>
    <property type="match status" value="6"/>
</dbReference>
<evidence type="ECO:0000313" key="6">
    <source>
        <dbReference type="Proteomes" id="UP001152592"/>
    </source>
</evidence>
<dbReference type="PROSITE" id="PS50075">
    <property type="entry name" value="CARRIER"/>
    <property type="match status" value="6"/>
</dbReference>
<dbReference type="FunFam" id="1.10.1200.10:FF:000005">
    <property type="entry name" value="Nonribosomal peptide synthetase 1"/>
    <property type="match status" value="3"/>
</dbReference>
<evidence type="ECO:0000256" key="1">
    <source>
        <dbReference type="ARBA" id="ARBA00022450"/>
    </source>
</evidence>
<keyword evidence="3" id="KW-0436">Ligase</keyword>
<comment type="caution">
    <text evidence="5">The sequence shown here is derived from an EMBL/GenBank/DDBJ whole genome shotgun (WGS) entry which is preliminary data.</text>
</comment>
<dbReference type="GO" id="GO:0005737">
    <property type="term" value="C:cytoplasm"/>
    <property type="evidence" value="ECO:0007669"/>
    <property type="project" value="TreeGrafter"/>
</dbReference>
<dbReference type="EMBL" id="CAJVPD010000260">
    <property type="protein sequence ID" value="CAG8406371.1"/>
    <property type="molecule type" value="Genomic_DNA"/>
</dbReference>
<dbReference type="GO" id="GO:0043041">
    <property type="term" value="P:amino acid activation for nonribosomal peptide biosynthetic process"/>
    <property type="evidence" value="ECO:0007669"/>
    <property type="project" value="TreeGrafter"/>
</dbReference>
<dbReference type="InterPro" id="IPR009081">
    <property type="entry name" value="PP-bd_ACP"/>
</dbReference>
<dbReference type="SUPFAM" id="SSF47336">
    <property type="entry name" value="ACP-like"/>
    <property type="match status" value="6"/>
</dbReference>
<dbReference type="Gene3D" id="3.30.559.10">
    <property type="entry name" value="Chloramphenicol acetyltransferase-like domain"/>
    <property type="match status" value="6"/>
</dbReference>
<dbReference type="Gene3D" id="3.30.300.30">
    <property type="match status" value="6"/>
</dbReference>
<dbReference type="PANTHER" id="PTHR45527:SF1">
    <property type="entry name" value="FATTY ACID SYNTHASE"/>
    <property type="match status" value="1"/>
</dbReference>
<feature type="domain" description="Carrier" evidence="4">
    <location>
        <begin position="3877"/>
        <end position="3951"/>
    </location>
</feature>
<dbReference type="PROSITE" id="PS00012">
    <property type="entry name" value="PHOSPHOPANTETHEINE"/>
    <property type="match status" value="3"/>
</dbReference>
<dbReference type="Gene3D" id="3.40.50.12780">
    <property type="entry name" value="N-terminal domain of ligase-like"/>
    <property type="match status" value="5"/>
</dbReference>
<dbReference type="CDD" id="cd19545">
    <property type="entry name" value="FUM14_C_NRPS-like"/>
    <property type="match status" value="4"/>
</dbReference>
<reference evidence="5" key="1">
    <citation type="submission" date="2021-07" db="EMBL/GenBank/DDBJ databases">
        <authorList>
            <person name="Branca A.L. A."/>
        </authorList>
    </citation>
    <scope>NUCLEOTIDE SEQUENCE</scope>
</reference>
<dbReference type="FunFam" id="3.30.559.30:FF:000003">
    <property type="entry name" value="Nonribosomal peptide synthase SidD"/>
    <property type="match status" value="4"/>
</dbReference>
<dbReference type="InterPro" id="IPR020845">
    <property type="entry name" value="AMP-binding_CS"/>
</dbReference>
<dbReference type="CDD" id="cd05918">
    <property type="entry name" value="A_NRPS_SidN3_like"/>
    <property type="match status" value="6"/>
</dbReference>
<dbReference type="InterPro" id="IPR023213">
    <property type="entry name" value="CAT-like_dom_sf"/>
</dbReference>
<dbReference type="NCBIfam" id="TIGR01733">
    <property type="entry name" value="AA-adenyl-dom"/>
    <property type="match status" value="1"/>
</dbReference>
<evidence type="ECO:0000256" key="2">
    <source>
        <dbReference type="ARBA" id="ARBA00022553"/>
    </source>
</evidence>
<dbReference type="Pfam" id="PF00550">
    <property type="entry name" value="PP-binding"/>
    <property type="match status" value="6"/>
</dbReference>
<dbReference type="Proteomes" id="UP001152592">
    <property type="component" value="Unassembled WGS sequence"/>
</dbReference>
<protein>
    <recommendedName>
        <fullName evidence="4">Carrier domain-containing protein</fullName>
    </recommendedName>
</protein>
<dbReference type="Pfam" id="PF00501">
    <property type="entry name" value="AMP-binding"/>
    <property type="match status" value="6"/>
</dbReference>
<dbReference type="Gene3D" id="3.30.559.30">
    <property type="entry name" value="Nonribosomal peptide synthetase, condensation domain"/>
    <property type="match status" value="6"/>
</dbReference>
<dbReference type="PROSITE" id="PS00455">
    <property type="entry name" value="AMP_BINDING"/>
    <property type="match status" value="6"/>
</dbReference>
<organism evidence="5 6">
    <name type="scientific">Penicillium salamii</name>
    <dbReference type="NCBI Taxonomy" id="1612424"/>
    <lineage>
        <taxon>Eukaryota</taxon>
        <taxon>Fungi</taxon>
        <taxon>Dikarya</taxon>
        <taxon>Ascomycota</taxon>
        <taxon>Pezizomycotina</taxon>
        <taxon>Eurotiomycetes</taxon>
        <taxon>Eurotiomycetidae</taxon>
        <taxon>Eurotiales</taxon>
        <taxon>Aspergillaceae</taxon>
        <taxon>Penicillium</taxon>
    </lineage>
</organism>
<dbReference type="InterPro" id="IPR010071">
    <property type="entry name" value="AA_adenyl_dom"/>
</dbReference>
<dbReference type="FunFam" id="3.30.300.30:FF:000015">
    <property type="entry name" value="Nonribosomal peptide synthase SidD"/>
    <property type="match status" value="6"/>
</dbReference>
<feature type="domain" description="Carrier" evidence="4">
    <location>
        <begin position="623"/>
        <end position="699"/>
    </location>
</feature>
<accession>A0A9W4NR25</accession>
<dbReference type="InterPro" id="IPR045851">
    <property type="entry name" value="AMP-bd_C_sf"/>
</dbReference>
<keyword evidence="1" id="KW-0596">Phosphopantetheine</keyword>
<evidence type="ECO:0000256" key="3">
    <source>
        <dbReference type="ARBA" id="ARBA00022598"/>
    </source>
</evidence>
<name>A0A9W4NR25_9EURO</name>
<dbReference type="OrthoDB" id="4521223at2759"/>
<dbReference type="Pfam" id="PF00668">
    <property type="entry name" value="Condensation"/>
    <property type="match status" value="6"/>
</dbReference>
<evidence type="ECO:0000259" key="4">
    <source>
        <dbReference type="PROSITE" id="PS50075"/>
    </source>
</evidence>
<dbReference type="Gene3D" id="1.10.1200.10">
    <property type="entry name" value="ACP-like"/>
    <property type="match status" value="6"/>
</dbReference>
<dbReference type="FunFam" id="3.40.50.12780:FF:000014">
    <property type="entry name" value="Nonribosomal peptide synthetase 1"/>
    <property type="match status" value="1"/>
</dbReference>
<gene>
    <name evidence="5" type="ORF">PSALAMII_LOCUS8232</name>
</gene>
<sequence length="6558" mass="723569">MLNLPIQDVIMGVEIGYDSHLRGAHIASRSSALSKFESTNILSTVSCVIKAILESPDGQIQNLDLFSQQNEQDVLQWNNKIWSKFDSVNQQIYQRASERPNNLAICSWDAELTYQQLDLCTSKLAAHLIDARVGPNMMIPITLEKSALAIIAQLAVMKAGAAFVPVDPNIPSQRVQNIVKQANASIGIASEKFRKQLGSHVEIVIQLAHNFLQKLPDPPTGTIPPTSPNSPAYVLFTSGSTGVPKGCVMENIALASVGSHAPGLNIQHESRVLQFASLSFAASLVEIYCSLTTGATLCIPSDDDQLNRLPVAMKEMGVSWALLTPSAASTIPSPDSIPSLKTLVFVGEVLGLHHYHAWAQSVELREALGCSEYCGILCVSDPMQSPADCGIVGPSHSANTWIADCNDHNKPAPIGAVGELLIDGPALARGYLNDHARNALSFIESPEWVRNLTGDAKRVIYKSGDLVKYTANGALRYVARKDTQVKIRGQRVEIGEIEYQIAKACEGIDRVIVEAAAPLNGNGSKIVVAFLHCQEYVHDDSSPREHEALGDTSTIFQAHVKQITESLPRSLSSYMLPSVYLPLRYVPKTLSEKIDRKSLKSLISLFSRSDLERYQFGIPLLVAPQTEAEKSVHSIFSEILDIEPSTFGAHDSFLRLGGDSVLAMRLANRCLLAGLPLTTSVILEKKTVAEIALFLGDGDETDGSSMSELNTDSSQCPSSQLLSSLKISPDSAAYVFPCSAIQQGMLLSQLRDPSLYKARIQWEIRPQGTQKVDISRLQEAWRKLCDRHPMLRTQISTEFVENNVSYQITRKEIENEIVIVPEIDADLNNTFLPKEHADSPSYTNCPQLFLFTGSSFYLYAVLNINHLVMDAFSMSIIRRDLAILYGGSEDQGLLLGGEACHYHEYVEHLAQLESETSLEFWKSRLSNVTRCVLPPLTDNEADLPLQELKSHSVNLEDARVYQEFCQTHDVTLGALFKMAWGLLLRCYTGSDNICFGDSVSGRDIRLHGVENAVGPYLHETICQMAFDEAAGVSTTLRQIQSQFVESLPHKHVSLAEIQHAIGVGSTKLFNTGLSVVPQISQDLSGLTDINVVEIDQVNRTEYDVVLEIHLQSEGVKGTFKYWSHALDEKQVHRLGNTLRSSRSPGQLSSIRNLQIISPQDVEEIWSWNCEISPMLQGCVHDLISKRAQQAPASEAICAWDGNMIYQDLDKLSTRLAYQLISTGVQPGMILPLCFEKSVWMPVAVLAVMKAGAASVALDITQPLERLQSITRQCQASVIICSPLQSDLASRVGTLHICTLDNKTISALPLCLEIPLPVVQPTDLLYLVFTSGSTGKPKGVMITHQNFLSAVQHHQKGLGINSKSRVFDFVTYAFDIAWSNILHSMTSGACLCIPHEDDRHSNISKSMQSMGVNYAFVTPTVARLLNPSEGPSLQILLCGGELMTEADVRKWTPQVDLRNTYGPAECTVISNAKSTNPSRVGNPGLGKGLGCNLWIVHLENTDQLMPVGCTGELWIEGPIVGNGYLGDSAKTAAAFFDNAHWPSCRDYPHRAWRLYRTGDLVRYDSNGNIQFVGRKHGQVKIRGQRVELGEVEYHVQHFLADRIDTSILADMILPTGSTSPMLAVFIEVGNDDDQVLPVNRAQIRSFLQKYTHGLLNQLKMKLPSYMIPAAIIPLSKFPLTANGKTDRRKVYEIGSSFTLEQLAELNPSRMEYREPRTEMEFALQELWAASLKINQQTIGAGDSYLQIGGDSLGIMRLVGAARERGIAFTVAQVFQNPRLEDLARVARMTKVNEQRILPFSLLEPHVDVAEAREYAASQCQVTVDRVEDLYPCTPLQEGLISITSLNGKYVDQSIMELRDDVDLDRFKTAWRDSIAATPIIRTRIVNIPGQGLSQVVLSGIEEVATSPDLTSYLESDSNKPMGLGTSLARFALIKTSHEMANPPKLFFVLTLHHAVYDAWSLPLFFDQVTNLYNQRPPILHTPFQHFIKHIKQTASQHNEYWDSQLTGFTSVPFPLLPHGVHQPCPDKALMHPISGLDWACGDITPSTIIRAAWTLLTAHYTGIPDVIFGATLSGRQTPIQGIDKIFGPTIATVPVRVKFDWDLTTHELLALLQDQAVEMGAHEQVGLQNIRKINPHVAENSHFQTMLTVQPAWEHDDSSHREIFKQEHEETHQKSITDYNRISSYALNIYCQVKEDGAGLLVTYDSSVMSEPEVTRMTRQFECLLLQLCMDELQNTPVRRVSATSPHDLDFIWTQNAKLPEPSVKCVHELISERAHLHPKQTAICAWDGSLSYDELEDLSTRLANHLRHIGVADGMIVALFIQKSVWMPVGQIAVMKTGAASVALDTSQPIERTLSVIEKVDSSVILTSSIYTDSVAVSFPSSCSIISIDETSLHGLPVSQEPMPVVDPESPLYMVFTSGSTGTPKGVILSHKNVSSAILHQQEKPLLPEGSRLYDFSSYAFDISWMSLFKSLPFGHCLCVPSDTERKNDLAGSIARFKATFVALTPSTARTIDPVQVPDLKTLILLGETPALDDVLAWASVVDLRNAYGPAECTPLSTMTRSIGKTKNPENIGSGIGNNGWIVDQSNNTALAPVGVVGELWLEGPLVGQGYHLDSDKTSAAFEECPSWLLRGNGSHPGRKGRLYKTGDLVRYAEDGSLLFCGRKDGQVKIRGQRVELAEISHHVRQNISGDSLPSVAAQVIVPAGRSDPVLVAFFAMDPADAKTTSTLASHTEGLVDRLTQKLPLYMIPHMFIPIIQIPKTVSGKVDYRSLREIGSKYSLQELTHANSSRHYIEPSSDIERTLQGLWAVVLKIPPGSISASDSFLALGGESISAMLLVGMARDNGAISFTVADLFNHPRLQDLARHVRPTSKIQDVYVPFSLLDLDPAEARNLAAKQCGVSPTRIHDMYPCTPLQEGMMSVTSRRPGDYINRNILELRDDIDLDKLKNAWETIVRQNPIFRTRVLSLLDHDLVQVVLDEPLRWSDSEDLEAYIGTDQQASMGLATSLARFAVVQENATRYIVITLHHAIYDGWSMSLALDAVQKAYLGDTRTELNSFCQFIKSYSQPPEETRSFWCEQFEGISAEPFPLLPSTTHEVQVNKTFSHKISGLEWLSADIVPSTILRSAWALLTAQYQQSGDDEEREVLFGATVTGRQGCIPGIEKVMGPTIATVPVRIKLPRAMKTRDLLEAVQKQSIEMIEFEQTGLQNIRQFSDDASRAAHFQTLLVVQPVSFGEHNANNGLFKPASEGIVTNYIKMLKTFSSYPLMLLCQLKPDGVELISSFDSEVLEIGQVERLSQQMEHILRQLCGQQPEKGEETVKSIDVVSPQDRLDIWRWNSQLHSPLVEDICIHTAISGRSSRFPNSRAIFAWDGELSYSELDLISTKVATLLTSAKFGITAGDIVALHLEKSVWMPVAMVALMKIGAVSLNLSSSMIQARMDDIFSTVSPKLALTNVSHVHSERTPTFSISQIVADARGIKYDWSPTPRNSTDLAHILFTSGSTGTPKGIVWTHRALAANTMAMSKFNLSAESRVFQFVSYDFDVSIIETYGALVNGACLCIPSETERINSLDLTIDRMKANWISMTPSTSSMIAPSKVTTLQTCVFAGEALSAELADLWSQSCDVFNWYGPAECSTAVSCRISKDEECWKPGVIGSPLASGAWIVDPSDSSLLRPVGAVGELLLEGAPLMSGYVQGSATNHFVTPTWSQHDPETGCADDQQLNKGNPGPLYKTGDLVRYRSNGSLVYIGRKDAQVKIRGQRVELSEVEFHLSQLLDEIPSLLLAAELITPAGGSPILAAFIATGDATAQRDTQSIRGMRHKLADRLPPYMLPGAYIQIDHLPLTVNGKVDRAKLREIGASFTLEKIVALNDDDEDYRQPTTATELLLQNLWARVIGVTPRRVCDSFLQIGGDSIAAMRLVSVARDQGFAITAADIFKHPRLEDMAGQIHLANSSGEINEPFSLLPSHISATQARFEAAHLCGVSVAQIENVYPSTSLQQGMISLTARQPGNYVNRSIIGIQGHVDIPRLTKAWKEAIRANPIFRTRLVDIPDHGLVQAVVTDEGGDSNWVHTNDLESYMSSDRDTQFGLGTSLARFAIADDEATGASSLVLTLHHALYDGWCFPLVLEAVQQHYYGMEATASLLPFDNFIKYSAQVEENPETKSFWQAQFQSIEAEPFPSLPSLRHEPKADHTCKHDISGLCWPKTGITPSSIVRAAWALLTARYQQTTDVVFGATVTGRQAPIFGIERIIGPTIATVPVRINFSQERTVRGFLEDIQQQAISMIDFEQTGLQNIQQISKEAKRATEFQTLLVVQPSSYDRQTTGDKKDLLVPWTEDQKEKGIEAYNSFSSYAIMLLCQLKSNGDVQLLISSDSSIIDQGQVERILHQMEHILRQLCAADSEKKVSHVDVVSPNDLQDILAWNSRIPTIEEVSVSELISRRASHCPDDLAIHAWDGKMTYAEMDEMSTYLVSRLKLLGVTQGDVIALHFTKSMWMPVTMVAIMKLGAIVLPLSAAQTKTRMATIFGILLPRLIITNISDASHAIIETLQITDLVQKRTSADISSLQLDVTADLEAPAHVLFTSGSTGVPKGILWHHRSMTANIQILKENFNMTSKSRVFQFVSYDFDVSNLETYATFAAGACLCIPSEGERIDDLSSAMAHYEGSWVFLTPSASEMLRPAAVPSLDTIVFGGEKLSTITTTKFLDHAAVLNWYGPGEAAAATLCVVEKERWIPGMIGPPLASSLWIVDPTDPDTLLPIGATGELLIYSPTMMADYVKGTVDNTDHFVRPRWLSHETKGRESQDVQLYRSGDLVRYMSDGTLVYVGRKDAQVKIRGQRVELTEIEAQIRSILMHSGVDIPIVVDIIIPSQSDDPLLVSFLAIGATADSSLVEIHETLSPFMHELREQMAIKLPRHMVPSVYIPVNGIPLTPNGKVNRPTLHKIGASFTLEQLAAFNPTRREPHSDPTTDMEIALRELWATTLKVDSQSISARDSFLQIGGDSIGAMRLVAAARKDGLMLTVSDVFQHPRLDDLAGCVKIVGRDNDDEQIAPFSLLSQDIDSNEARSEAARQCNVSDVDIEDIYPCTPLQEGLLAITNIRPGQYVSSACRKLHPNVDLERLKDVLQQFVTLIPVLRTRVVDLPGAGLVQAILSCESARWSGSDANCFDQENSGEPMGLGTPLSRFLFVKSPGQNQLIWSIHHAIYDGWSMPLMLEQLTSLYMGTVVPPLVPFSRFIKYLSFNGGRSSDYWEAQFANSEAASFPPLPSTGYQPHANEITRVPLRNIKWPASDITASTLIRAAWALLTAQYSNSSDTIFGATMTGRQVPVSGVETMAGPTITTVPVRVNVPWDESVDSFLQKVQSQMVEMIPHEQAGLQNIRKISPDVNQSSQFQTLLVIQPESDNTRLGLEDRLFQFSAEEESFRRISELNSFTSYAMMWMFHMSKNGMDLSISFDSNVTPSKQIERMANHFGHVVSILSASQSGKKSLRQLDLLNEQDLDEIWTWNATLPPAEERPIQDLIRDCGLKYPDSCAIQAWDGQVTYRELDRLSSQLACRLIALGARPSIIIPLHFEKSMWMPVSILAVLKTGASFIQLSANLSIGRMKSILNVANPLFALASEQHYRLKPLIRTFVVADLLKDTGVLQTFFPPVYQPDNIANILFTSGSTGAPKGIMWSQRALSSNIRDVCRALCIVAESRVFQFSSYDFDVSIMETLATLLQGACLCIPSEDQRTDRLAESISEYNVNVAFLTPSVSEILSPEALPTLKTLILGGEALSMQTVTKWASHVVVRNYYGPAECSSTSHCTVDLDSWKAGDIGLSSAAALWVVDPLDHDILVPVGAIGELVVEGPTLASGYIDKGGNDVFVTTKWLRGGHKTQSGRSGRVYKTGDLVCQNSDGSFVYLGRKDAQVKIRGQRVELNEVEYHVRQNLADGSDIPVAAEVFTPRDGTKPILIAFLAIGEAANDEKNAQLELGKHIQGLTKRLASKLPAYLVPNAFIPIEAIPTTATNKVHRRRLREIGSSFTPERLSQLNNTARNQVRQPATSTERIIQRLWASLLNLELDGISIDDNFLVLGGDSIKGMQFVRSAMEHGLNLTVADLFLHPQLFDLASLAEEKTGKELVLDSSARFEITKRDLLQSNALDSLGLSSADLLEAFPVTDFQKSCIFALQENTLEKFAHCYIDLPNGLNVDDIVQACNKLWEHLDILRIVFVDFNGRYLQALFRGLNPSIDVHEIEGDFDTASKEFYSADFDLSYEFGDPVTRFIITHSKNGEVRLAMRLSHAQFDGLSLSCFMSTFTTILRGETPPSNPSFSNYIAHLTETRGRRYSHWRSLLQGSQLSWPKSLSKTNFPSPSNAQQEAILLSKHVSAPRGYKEHAPSAVFATICARTIARLTASNDVVFGYLTTGRPCLAPLLQEMAGPCINIVPVRVSLQSGGEFQTALSAVHKQRVEGFSCDSDQLSDIVENCTDWPLDTEHFGFGVHFLNIESQFENNIGDTAARIVPWTVKPAITFPSILMVARPSGDNEWMVEVRGGGDFHAREDLQVILEELESEILNTASDL</sequence>
<dbReference type="SUPFAM" id="SSF52777">
    <property type="entry name" value="CoA-dependent acyltransferases"/>
    <property type="match status" value="12"/>
</dbReference>
<dbReference type="Gene3D" id="2.30.38.10">
    <property type="entry name" value="Luciferase, Domain 3"/>
    <property type="match status" value="1"/>
</dbReference>
<keyword evidence="2" id="KW-0597">Phosphoprotein</keyword>
<evidence type="ECO:0000313" key="5">
    <source>
        <dbReference type="EMBL" id="CAG8406371.1"/>
    </source>
</evidence>
<dbReference type="InterPro" id="IPR036736">
    <property type="entry name" value="ACP-like_sf"/>
</dbReference>
<dbReference type="PANTHER" id="PTHR45527">
    <property type="entry name" value="NONRIBOSOMAL PEPTIDE SYNTHETASE"/>
    <property type="match status" value="1"/>
</dbReference>
<dbReference type="InterPro" id="IPR042099">
    <property type="entry name" value="ANL_N_sf"/>
</dbReference>
<dbReference type="InterPro" id="IPR001242">
    <property type="entry name" value="Condensation_dom"/>
</dbReference>
<proteinExistence type="predicted"/>
<dbReference type="Gene3D" id="3.40.50.980">
    <property type="match status" value="2"/>
</dbReference>
<feature type="domain" description="Carrier" evidence="4">
    <location>
        <begin position="2794"/>
        <end position="2871"/>
    </location>
</feature>
<dbReference type="InterPro" id="IPR006162">
    <property type="entry name" value="Ppantetheine_attach_site"/>
</dbReference>
<dbReference type="CDD" id="cd19542">
    <property type="entry name" value="CT_NRPS-like"/>
    <property type="match status" value="1"/>
</dbReference>
<dbReference type="SUPFAM" id="SSF56801">
    <property type="entry name" value="Acetyl-CoA synthetase-like"/>
    <property type="match status" value="6"/>
</dbReference>
<dbReference type="GO" id="GO:0044550">
    <property type="term" value="P:secondary metabolite biosynthetic process"/>
    <property type="evidence" value="ECO:0007669"/>
    <property type="project" value="TreeGrafter"/>
</dbReference>
<dbReference type="GO" id="GO:0031177">
    <property type="term" value="F:phosphopantetheine binding"/>
    <property type="evidence" value="ECO:0007669"/>
    <property type="project" value="InterPro"/>
</dbReference>
<feature type="domain" description="Carrier" evidence="4">
    <location>
        <begin position="6038"/>
        <end position="6114"/>
    </location>
</feature>
<dbReference type="InterPro" id="IPR000873">
    <property type="entry name" value="AMP-dep_synth/lig_dom"/>
</dbReference>
<feature type="domain" description="Carrier" evidence="4">
    <location>
        <begin position="1713"/>
        <end position="1789"/>
    </location>
</feature>
<dbReference type="InterPro" id="IPR020806">
    <property type="entry name" value="PKS_PP-bd"/>
</dbReference>
<dbReference type="SMART" id="SM00823">
    <property type="entry name" value="PKS_PP"/>
    <property type="match status" value="4"/>
</dbReference>
<feature type="domain" description="Carrier" evidence="4">
    <location>
        <begin position="4963"/>
        <end position="5039"/>
    </location>
</feature>
<dbReference type="GO" id="GO:0016874">
    <property type="term" value="F:ligase activity"/>
    <property type="evidence" value="ECO:0007669"/>
    <property type="project" value="UniProtKB-KW"/>
</dbReference>